<evidence type="ECO:0000313" key="1">
    <source>
        <dbReference type="EMBL" id="MCC2210107.1"/>
    </source>
</evidence>
<dbReference type="PANTHER" id="PTHR37316:SF3">
    <property type="entry name" value="TEICHOIC ACID GLYCEROL-PHOSPHATE TRANSFERASE"/>
    <property type="match status" value="1"/>
</dbReference>
<dbReference type="Gene3D" id="3.40.50.12580">
    <property type="match status" value="1"/>
</dbReference>
<dbReference type="GO" id="GO:0047355">
    <property type="term" value="F:CDP-glycerol glycerophosphotransferase activity"/>
    <property type="evidence" value="ECO:0007669"/>
    <property type="project" value="InterPro"/>
</dbReference>
<name>A0AAE3DY47_9FIRM</name>
<reference evidence="1 2" key="1">
    <citation type="submission" date="2021-10" db="EMBL/GenBank/DDBJ databases">
        <title>Anaerobic single-cell dispensing facilitates the cultivation of human gut bacteria.</title>
        <authorList>
            <person name="Afrizal A."/>
        </authorList>
    </citation>
    <scope>NUCLEOTIDE SEQUENCE [LARGE SCALE GENOMIC DNA]</scope>
    <source>
        <strain evidence="1 2">CLA-AA-H232</strain>
    </source>
</reference>
<protein>
    <submittedName>
        <fullName evidence="1">CDP-glycerol glycerophosphotransferase family protein</fullName>
    </submittedName>
</protein>
<gene>
    <name evidence="1" type="ORF">LKE05_04800</name>
</gene>
<dbReference type="InterPro" id="IPR007554">
    <property type="entry name" value="Glycerophosphate_synth"/>
</dbReference>
<keyword evidence="2" id="KW-1185">Reference proteome</keyword>
<accession>A0AAE3DY47</accession>
<evidence type="ECO:0000313" key="2">
    <source>
        <dbReference type="Proteomes" id="UP001198242"/>
    </source>
</evidence>
<dbReference type="Pfam" id="PF04464">
    <property type="entry name" value="Glyphos_transf"/>
    <property type="match status" value="1"/>
</dbReference>
<proteinExistence type="predicted"/>
<dbReference type="Proteomes" id="UP001198242">
    <property type="component" value="Unassembled WGS sequence"/>
</dbReference>
<comment type="caution">
    <text evidence="1">The sequence shown here is derived from an EMBL/GenBank/DDBJ whole genome shotgun (WGS) entry which is preliminary data.</text>
</comment>
<dbReference type="InterPro" id="IPR043148">
    <property type="entry name" value="TagF_C"/>
</dbReference>
<dbReference type="RefSeq" id="WP_308456118.1">
    <property type="nucleotide sequence ID" value="NZ_JAJEQM010000005.1"/>
</dbReference>
<dbReference type="AlphaFoldDB" id="A0AAE3DY47"/>
<dbReference type="SUPFAM" id="SSF53756">
    <property type="entry name" value="UDP-Glycosyltransferase/glycogen phosphorylase"/>
    <property type="match status" value="1"/>
</dbReference>
<dbReference type="EMBL" id="JAJEQM010000005">
    <property type="protein sequence ID" value="MCC2210107.1"/>
    <property type="molecule type" value="Genomic_DNA"/>
</dbReference>
<dbReference type="GO" id="GO:0016020">
    <property type="term" value="C:membrane"/>
    <property type="evidence" value="ECO:0007669"/>
    <property type="project" value="InterPro"/>
</dbReference>
<sequence length="394" mass="46804">MNLHTFIKKSKDYISCFVKYGAAVIVAPFAKNKEKYKDLWLIAERGIDARDNAYYLFKYITANHPEINIAYAITKDSADRERVEKLGRIINHNSFEHYISLVLSKVKISTHIMGYTPYIDFFVKADKKGIIKGKKIFLQHGIIKDNLTYLYNNNVNLDLFVCSAKPEYEYVNSLYGYKDNVVQMLGLCRYDALYKNEQPTKKVLLMPTWRYNLQGADKKEFVKSEYYKVYSNFLANEKLKNVLEKYNYELLFYPHIEFQRFIDTFKGGERVKIVTFNDSTVQNLLIKSDVLITDFSSVFFDYGYMEKPMIFYQFDKESFRQQHYEEGYFDYDRDGFGEILYDENDVIDELDRILENGCVLDDKYRKRIDKFFTLRDENNSQRNFEAIKEICDRG</sequence>
<organism evidence="1 2">
    <name type="scientific">Hominilimicola fabiformis</name>
    <dbReference type="NCBI Taxonomy" id="2885356"/>
    <lineage>
        <taxon>Bacteria</taxon>
        <taxon>Bacillati</taxon>
        <taxon>Bacillota</taxon>
        <taxon>Clostridia</taxon>
        <taxon>Eubacteriales</taxon>
        <taxon>Oscillospiraceae</taxon>
        <taxon>Hominilimicola</taxon>
    </lineage>
</organism>
<dbReference type="PANTHER" id="PTHR37316">
    <property type="entry name" value="TEICHOIC ACID GLYCEROL-PHOSPHATE PRIMASE"/>
    <property type="match status" value="1"/>
</dbReference>
<dbReference type="InterPro" id="IPR051612">
    <property type="entry name" value="Teichoic_Acid_Biosynth"/>
</dbReference>